<protein>
    <submittedName>
        <fullName evidence="4">Uncharacterized protein</fullName>
    </submittedName>
</protein>
<feature type="transmembrane region" description="Helical" evidence="3">
    <location>
        <begin position="105"/>
        <end position="122"/>
    </location>
</feature>
<evidence type="ECO:0000313" key="5">
    <source>
        <dbReference type="Proteomes" id="UP000694044"/>
    </source>
</evidence>
<comment type="caution">
    <text evidence="4">The sequence shown here is derived from an EMBL/GenBank/DDBJ whole genome shotgun (WGS) entry which is preliminary data.</text>
</comment>
<dbReference type="Proteomes" id="UP000694044">
    <property type="component" value="Unassembled WGS sequence"/>
</dbReference>
<feature type="transmembrane region" description="Helical" evidence="3">
    <location>
        <begin position="185"/>
        <end position="205"/>
    </location>
</feature>
<feature type="transmembrane region" description="Helical" evidence="3">
    <location>
        <begin position="352"/>
        <end position="374"/>
    </location>
</feature>
<dbReference type="AlphaFoldDB" id="A0A8T1W557"/>
<feature type="transmembrane region" description="Helical" evidence="3">
    <location>
        <begin position="264"/>
        <end position="285"/>
    </location>
</feature>
<feature type="coiled-coil region" evidence="1">
    <location>
        <begin position="694"/>
        <end position="756"/>
    </location>
</feature>
<evidence type="ECO:0000313" key="4">
    <source>
        <dbReference type="EMBL" id="KAG7387778.1"/>
    </source>
</evidence>
<dbReference type="EMBL" id="JAGDFM010000072">
    <property type="protein sequence ID" value="KAG7387778.1"/>
    <property type="molecule type" value="Genomic_DNA"/>
</dbReference>
<evidence type="ECO:0000256" key="2">
    <source>
        <dbReference type="SAM" id="MobiDB-lite"/>
    </source>
</evidence>
<accession>A0A8T1W557</accession>
<gene>
    <name evidence="4" type="ORF">PHYPSEUDO_013677</name>
</gene>
<keyword evidence="5" id="KW-1185">Reference proteome</keyword>
<organism evidence="4 5">
    <name type="scientific">Phytophthora pseudosyringae</name>
    <dbReference type="NCBI Taxonomy" id="221518"/>
    <lineage>
        <taxon>Eukaryota</taxon>
        <taxon>Sar</taxon>
        <taxon>Stramenopiles</taxon>
        <taxon>Oomycota</taxon>
        <taxon>Peronosporomycetes</taxon>
        <taxon>Peronosporales</taxon>
        <taxon>Peronosporaceae</taxon>
        <taxon>Phytophthora</taxon>
    </lineage>
</organism>
<keyword evidence="3" id="KW-0472">Membrane</keyword>
<reference evidence="4" key="1">
    <citation type="submission" date="2021-02" db="EMBL/GenBank/DDBJ databases">
        <authorList>
            <person name="Palmer J.M."/>
        </authorList>
    </citation>
    <scope>NUCLEOTIDE SEQUENCE</scope>
    <source>
        <strain evidence="4">SCRP734</strain>
    </source>
</reference>
<sequence length="845" mass="92965">MTKSAEEGERLHSTVRLNQFTLQFEDPALENVYQAGLHPRKKALWLRSLLPAAGSQLLFALADGLDYPVENLLVTVPMRVLIAMLQVAMWLLVRWDLVRAEEQTMLVVAVASGIPTLLLYALQRASLSQWDSLFVTFGLSFYTIPKVTPLGYVSSFYGSWATAAVYAVLTFAVRPPPRRAEGVLGIFFLVPMVWVFNTIAYYSEYNSRERFALRRRLRRESITLAVACTSAGGEALLQGGEDDGWLLLQMLSLRGLMAANTNSTASFVVAVILWAAFTLGGWASLPDALKFVDEATGWAWFSHCAGVTVFLLVMTRRLRWLLVVPVVGAFVLWVMSLAMPASWIIFSAHSVGYGLLLACVVIAMGVFGWFVCAWRELVSFLTRSCFLYPQLQAGMEREYPLLVRIVSEYTAGFDPEILSARVPTATAIESMGSQASETATASSKEEISINKPAPKTLVAVKENTKSSPPKISKKTLKSSTATKSGASEGADSNNSTTASASSKQEGPKVSTDASSDRKMVSVLPSFKPGKCFFCSKNDAEHFVPACGMWGKWTHWRMNQQHNLNNASITSASSGVAVAKAAVAASMCTSYYDLQNDKSQLEARVQDEEQKSVALTKKLGACEEREQKLSLGNVRLKADLHAMEEKHAAALRRCETHLQEKMGAVQMEANRVTHERKLQTKKSEVAHSAALQKRLEASERFIQEKSARAQSAEEKVATLRSSLQQSENEVLEWKTKAEELKSQLSSVELRFQQQSQSQGRSSPRFAPAPLDFSFSSTASGGSSVEVSPVGALQTLQPSGRLPYAQSLEIEGLRESSRHSQDDVDYSKRWRLLQAPGHASRSSDATL</sequence>
<feature type="coiled-coil region" evidence="1">
    <location>
        <begin position="590"/>
        <end position="652"/>
    </location>
</feature>
<evidence type="ECO:0000256" key="3">
    <source>
        <dbReference type="SAM" id="Phobius"/>
    </source>
</evidence>
<dbReference type="OrthoDB" id="164113at2759"/>
<keyword evidence="3" id="KW-1133">Transmembrane helix</keyword>
<feature type="transmembrane region" description="Helical" evidence="3">
    <location>
        <begin position="74"/>
        <end position="93"/>
    </location>
</feature>
<feature type="transmembrane region" description="Helical" evidence="3">
    <location>
        <begin position="297"/>
        <end position="314"/>
    </location>
</feature>
<feature type="compositionally biased region" description="Low complexity" evidence="2">
    <location>
        <begin position="492"/>
        <end position="502"/>
    </location>
</feature>
<keyword evidence="1" id="KW-0175">Coiled coil</keyword>
<proteinExistence type="predicted"/>
<name>A0A8T1W557_9STRA</name>
<feature type="transmembrane region" description="Helical" evidence="3">
    <location>
        <begin position="128"/>
        <end position="144"/>
    </location>
</feature>
<feature type="region of interest" description="Disordered" evidence="2">
    <location>
        <begin position="459"/>
        <end position="517"/>
    </location>
</feature>
<feature type="transmembrane region" description="Helical" evidence="3">
    <location>
        <begin position="156"/>
        <end position="173"/>
    </location>
</feature>
<feature type="transmembrane region" description="Helical" evidence="3">
    <location>
        <begin position="44"/>
        <end position="62"/>
    </location>
</feature>
<feature type="transmembrane region" description="Helical" evidence="3">
    <location>
        <begin position="321"/>
        <end position="346"/>
    </location>
</feature>
<keyword evidence="3" id="KW-0812">Transmembrane</keyword>
<evidence type="ECO:0000256" key="1">
    <source>
        <dbReference type="SAM" id="Coils"/>
    </source>
</evidence>